<dbReference type="CDD" id="cd18011">
    <property type="entry name" value="DEXDc_RapA"/>
    <property type="match status" value="1"/>
</dbReference>
<dbReference type="NCBIfam" id="NF038317">
    <property type="entry name" value="DISARM_DrmD"/>
    <property type="match status" value="1"/>
</dbReference>
<dbReference type="GO" id="GO:0016787">
    <property type="term" value="F:hydrolase activity"/>
    <property type="evidence" value="ECO:0007669"/>
    <property type="project" value="UniProtKB-KW"/>
</dbReference>
<reference evidence="8 9" key="1">
    <citation type="submission" date="2018-07" db="EMBL/GenBank/DDBJ databases">
        <title>Draft genome of the type strain Streptomyces armeniacus ATCC 15676.</title>
        <authorList>
            <person name="Labana P."/>
            <person name="Gosse J.T."/>
            <person name="Boddy C.N."/>
        </authorList>
    </citation>
    <scope>NUCLEOTIDE SEQUENCE [LARGE SCALE GENOMIC DNA]</scope>
    <source>
        <strain evidence="8 9">ATCC 15676</strain>
    </source>
</reference>
<feature type="domain" description="Helicase C-terminal" evidence="7">
    <location>
        <begin position="538"/>
        <end position="719"/>
    </location>
</feature>
<dbReference type="Pfam" id="PF00176">
    <property type="entry name" value="SNF2-rel_dom"/>
    <property type="match status" value="1"/>
</dbReference>
<keyword evidence="9" id="KW-1185">Reference proteome</keyword>
<dbReference type="Gene3D" id="3.40.50.300">
    <property type="entry name" value="P-loop containing nucleotide triphosphate hydrolases"/>
    <property type="match status" value="1"/>
</dbReference>
<feature type="region of interest" description="Disordered" evidence="5">
    <location>
        <begin position="1"/>
        <end position="24"/>
    </location>
</feature>
<dbReference type="KEGG" id="sarm:DVA86_05025"/>
<evidence type="ECO:0000256" key="3">
    <source>
        <dbReference type="ARBA" id="ARBA00022806"/>
    </source>
</evidence>
<dbReference type="InterPro" id="IPR014001">
    <property type="entry name" value="Helicase_ATP-bd"/>
</dbReference>
<accession>A0A345XKE8</accession>
<gene>
    <name evidence="8" type="ORF">DVA86_05025</name>
</gene>
<organism evidence="8 9">
    <name type="scientific">Streptomyces armeniacus</name>
    <dbReference type="NCBI Taxonomy" id="83291"/>
    <lineage>
        <taxon>Bacteria</taxon>
        <taxon>Bacillati</taxon>
        <taxon>Actinomycetota</taxon>
        <taxon>Actinomycetes</taxon>
        <taxon>Kitasatosporales</taxon>
        <taxon>Streptomycetaceae</taxon>
        <taxon>Streptomyces</taxon>
    </lineage>
</organism>
<keyword evidence="2" id="KW-0378">Hydrolase</keyword>
<evidence type="ECO:0000256" key="1">
    <source>
        <dbReference type="ARBA" id="ARBA00022741"/>
    </source>
</evidence>
<dbReference type="PROSITE" id="PS51192">
    <property type="entry name" value="HELICASE_ATP_BIND_1"/>
    <property type="match status" value="1"/>
</dbReference>
<evidence type="ECO:0000256" key="5">
    <source>
        <dbReference type="SAM" id="MobiDB-lite"/>
    </source>
</evidence>
<dbReference type="InterPro" id="IPR001650">
    <property type="entry name" value="Helicase_C-like"/>
</dbReference>
<dbReference type="SUPFAM" id="SSF52540">
    <property type="entry name" value="P-loop containing nucleoside triphosphate hydrolases"/>
    <property type="match status" value="1"/>
</dbReference>
<dbReference type="InterPro" id="IPR038718">
    <property type="entry name" value="SNF2-like_sf"/>
</dbReference>
<dbReference type="Proteomes" id="UP000254425">
    <property type="component" value="Chromosome"/>
</dbReference>
<keyword evidence="1" id="KW-0547">Nucleotide-binding</keyword>
<proteinExistence type="predicted"/>
<dbReference type="PROSITE" id="PS51194">
    <property type="entry name" value="HELICASE_CTER"/>
    <property type="match status" value="1"/>
</dbReference>
<dbReference type="InterPro" id="IPR057342">
    <property type="entry name" value="DEXDc_RapA"/>
</dbReference>
<dbReference type="EMBL" id="CP031320">
    <property type="protein sequence ID" value="AXK32114.1"/>
    <property type="molecule type" value="Genomic_DNA"/>
</dbReference>
<feature type="domain" description="Helicase ATP-binding" evidence="6">
    <location>
        <begin position="152"/>
        <end position="337"/>
    </location>
</feature>
<dbReference type="SMART" id="SM00490">
    <property type="entry name" value="HELICc"/>
    <property type="match status" value="1"/>
</dbReference>
<dbReference type="SMART" id="SM00487">
    <property type="entry name" value="DEXDc"/>
    <property type="match status" value="1"/>
</dbReference>
<dbReference type="CDD" id="cd18793">
    <property type="entry name" value="SF2_C_SNF"/>
    <property type="match status" value="1"/>
</dbReference>
<dbReference type="InterPro" id="IPR049730">
    <property type="entry name" value="SNF2/RAD54-like_C"/>
</dbReference>
<evidence type="ECO:0000259" key="6">
    <source>
        <dbReference type="PROSITE" id="PS51192"/>
    </source>
</evidence>
<dbReference type="GO" id="GO:0005524">
    <property type="term" value="F:ATP binding"/>
    <property type="evidence" value="ECO:0007669"/>
    <property type="project" value="UniProtKB-KW"/>
</dbReference>
<name>A0A345XKE8_9ACTN</name>
<evidence type="ECO:0000256" key="2">
    <source>
        <dbReference type="ARBA" id="ARBA00022801"/>
    </source>
</evidence>
<evidence type="ECO:0000256" key="4">
    <source>
        <dbReference type="ARBA" id="ARBA00022840"/>
    </source>
</evidence>
<evidence type="ECO:0000313" key="9">
    <source>
        <dbReference type="Proteomes" id="UP000254425"/>
    </source>
</evidence>
<evidence type="ECO:0000259" key="7">
    <source>
        <dbReference type="PROSITE" id="PS51194"/>
    </source>
</evidence>
<keyword evidence="4" id="KW-0067">ATP-binding</keyword>
<dbReference type="RefSeq" id="WP_208876116.1">
    <property type="nucleotide sequence ID" value="NZ_CP031320.1"/>
</dbReference>
<dbReference type="AlphaFoldDB" id="A0A345XKE8"/>
<protein>
    <submittedName>
        <fullName evidence="8">ATP-dependent helicase</fullName>
    </submittedName>
</protein>
<dbReference type="GO" id="GO:0004386">
    <property type="term" value="F:helicase activity"/>
    <property type="evidence" value="ECO:0007669"/>
    <property type="project" value="UniProtKB-KW"/>
</dbReference>
<dbReference type="Pfam" id="PF00271">
    <property type="entry name" value="Helicase_C"/>
    <property type="match status" value="1"/>
</dbReference>
<dbReference type="InterPro" id="IPR027417">
    <property type="entry name" value="P-loop_NTPase"/>
</dbReference>
<dbReference type="Gene3D" id="3.40.50.10810">
    <property type="entry name" value="Tandem AAA-ATPase domain"/>
    <property type="match status" value="1"/>
</dbReference>
<sequence>MAVVNVRADTEADDVRQPQSPSDARLPALGQLVTVRNRQWMVTEIARSSIAADDPARAAGGAASHMVTLVSVDDDARDEELRVVWELEQSAVVHDPHELPSPTSGFDSPDRLDAFLDAVRWGAVASADRTALQSPFRSGVEIHEYQLAPVVRALSMPRTNLLIADDVGLGKTVEAGLVMQELMLRHRARTMLIVCPAGLTLQWQEEMRDKFGLDFRIVNSTLLRELRRSSGRYANPWTHFPRLIVSVDWLKRERPMRTLREMLPQVPEYPRAFDLLVVDEVHTCAPTGTGKYAVDSQRTKAVRALAPHCEHRLFLSATPHNGYLESFTALLELLDDHRFARGVKPSEEQLRRVMVRRLKSELPSAWDGSRRFPERVPHALEVQHSDSARAAYGKLCAYAGSRRSGGGKAERTASDFVTSLLKKRFLSSPMAFAETIEVHLKTMTARDHEPDDSASAATPSERVLLPLIQQAEEASDSDEEYGEAAERALTAVRQTSRPLTGEERALLRELSAWAREAGKRPDAKFTAFRGWLDGVACPDGPARDWTRERVIVFTEYRDTQRWLYGRLIAAGYPKERIAQLYGGQRPDEREHIKTVFQEDPELSDVRILLATDAASEGINLQAHCHRLLHWEIPWNPNRLEQRNGRIDRHGQRAARVDVHHFVPQGWQGFAASGTDSAHADGTLEDELHFLAIAARKTEQIREDLGSAGEVIAAQVEQKMLGRRSDWTAADTEIAKRSSREVLKIERDLARELEKLVGDLAGSRAALHLTPETLERVVRTALQLAHRKDLTPVPAPGTAPEASARTADCMSRTARCFRLPELPGAWAQARNEGLRHPLTGTERPVVFDETEARGRTDVVLLHLGHRLVQMCLRLLRAELWSGAREARLSRVTARVVPGDVLPAPAVVAHGRVIISGSGGARLHEEIITAGGVITGGALEQARQADLDAWLAAATEELPGETMRDQLAALWPGLEDRLSRALRNRAHTRFRALTTVLGKRCEEEVEGVRKVLDELEKAIRARLDDHGYWEQGSLFDVDDERRQLRADREALHERLRNLPGLMESETTALRRRWADPTPRWFPAAVTFLVPSALARGDHR</sequence>
<dbReference type="PANTHER" id="PTHR45766">
    <property type="entry name" value="DNA ANNEALING HELICASE AND ENDONUCLEASE ZRANB3 FAMILY MEMBER"/>
    <property type="match status" value="1"/>
</dbReference>
<dbReference type="PANTHER" id="PTHR45766:SF6">
    <property type="entry name" value="SWI_SNF-RELATED MATRIX-ASSOCIATED ACTIN-DEPENDENT REGULATOR OF CHROMATIN SUBFAMILY A-LIKE PROTEIN 1"/>
    <property type="match status" value="1"/>
</dbReference>
<keyword evidence="3 8" id="KW-0347">Helicase</keyword>
<evidence type="ECO:0000313" key="8">
    <source>
        <dbReference type="EMBL" id="AXK32114.1"/>
    </source>
</evidence>
<dbReference type="InterPro" id="IPR000330">
    <property type="entry name" value="SNF2_N"/>
</dbReference>